<dbReference type="EMBL" id="JAAGLI010001086">
    <property type="protein sequence ID" value="NEA28714.1"/>
    <property type="molecule type" value="Genomic_DNA"/>
</dbReference>
<dbReference type="RefSeq" id="WP_163063211.1">
    <property type="nucleotide sequence ID" value="NZ_JAAGLI010001086.1"/>
</dbReference>
<dbReference type="AlphaFoldDB" id="A0A6L9QXS4"/>
<feature type="domain" description="Transcription regulator QacR C-terminal" evidence="1">
    <location>
        <begin position="3"/>
        <end position="63"/>
    </location>
</feature>
<dbReference type="GO" id="GO:0045892">
    <property type="term" value="P:negative regulation of DNA-templated transcription"/>
    <property type="evidence" value="ECO:0007669"/>
    <property type="project" value="InterPro"/>
</dbReference>
<accession>A0A6L9QXS4</accession>
<evidence type="ECO:0000313" key="3">
    <source>
        <dbReference type="Proteomes" id="UP000475532"/>
    </source>
</evidence>
<dbReference type="Pfam" id="PF08360">
    <property type="entry name" value="TetR_C_5"/>
    <property type="match status" value="1"/>
</dbReference>
<protein>
    <recommendedName>
        <fullName evidence="1">Transcription regulator QacR C-terminal domain-containing protein</fullName>
    </recommendedName>
</protein>
<comment type="caution">
    <text evidence="2">The sequence shown here is derived from an EMBL/GenBank/DDBJ whole genome shotgun (WGS) entry which is preliminary data.</text>
</comment>
<dbReference type="InterPro" id="IPR013571">
    <property type="entry name" value="Tscrpt_reg_QacR_C"/>
</dbReference>
<gene>
    <name evidence="2" type="ORF">G3I70_40395</name>
</gene>
<dbReference type="Gene3D" id="1.10.357.10">
    <property type="entry name" value="Tetracycline Repressor, domain 2"/>
    <property type="match status" value="1"/>
</dbReference>
<evidence type="ECO:0000313" key="2">
    <source>
        <dbReference type="EMBL" id="NEA28714.1"/>
    </source>
</evidence>
<proteinExistence type="predicted"/>
<name>A0A6L9QXS4_9ACTN</name>
<sequence>MADIMSAGVEAGVYDASNVDGLTLVLSATIQGTAALITSRRITTSQSEALIKDAITLFLAGASTDR</sequence>
<dbReference type="Proteomes" id="UP000475532">
    <property type="component" value="Unassembled WGS sequence"/>
</dbReference>
<evidence type="ECO:0000259" key="1">
    <source>
        <dbReference type="Pfam" id="PF08360"/>
    </source>
</evidence>
<organism evidence="2 3">
    <name type="scientific">Actinomadura bangladeshensis</name>
    <dbReference type="NCBI Taxonomy" id="453573"/>
    <lineage>
        <taxon>Bacteria</taxon>
        <taxon>Bacillati</taxon>
        <taxon>Actinomycetota</taxon>
        <taxon>Actinomycetes</taxon>
        <taxon>Streptosporangiales</taxon>
        <taxon>Thermomonosporaceae</taxon>
        <taxon>Actinomadura</taxon>
    </lineage>
</organism>
<reference evidence="2 3" key="1">
    <citation type="submission" date="2020-01" db="EMBL/GenBank/DDBJ databases">
        <title>Insect and environment-associated Actinomycetes.</title>
        <authorList>
            <person name="Currrie C."/>
            <person name="Chevrette M."/>
            <person name="Carlson C."/>
            <person name="Stubbendieck R."/>
            <person name="Wendt-Pienkowski E."/>
        </authorList>
    </citation>
    <scope>NUCLEOTIDE SEQUENCE [LARGE SCALE GENOMIC DNA]</scope>
    <source>
        <strain evidence="2 3">SID10258</strain>
    </source>
</reference>
<dbReference type="GO" id="GO:0003700">
    <property type="term" value="F:DNA-binding transcription factor activity"/>
    <property type="evidence" value="ECO:0007669"/>
    <property type="project" value="InterPro"/>
</dbReference>